<feature type="binding site" evidence="18">
    <location>
        <position position="384"/>
    </location>
    <ligand>
        <name>UDP-N-acetyl-alpha-D-glucosamine</name>
        <dbReference type="ChEBI" id="CHEBI:57705"/>
    </ligand>
</feature>
<comment type="subcellular location">
    <subcellularLocation>
        <location evidence="1 18">Cytoplasm</location>
    </subcellularLocation>
</comment>
<evidence type="ECO:0000256" key="18">
    <source>
        <dbReference type="HAMAP-Rule" id="MF_01631"/>
    </source>
</evidence>
<feature type="binding site" evidence="18">
    <location>
        <begin position="84"/>
        <end position="85"/>
    </location>
    <ligand>
        <name>UDP-N-acetyl-alpha-D-glucosamine</name>
        <dbReference type="ChEBI" id="CHEBI:57705"/>
    </ligand>
</feature>
<dbReference type="Proteomes" id="UP001521931">
    <property type="component" value="Unassembled WGS sequence"/>
</dbReference>
<dbReference type="GO" id="GO:0003977">
    <property type="term" value="F:UDP-N-acetylglucosamine diphosphorylase activity"/>
    <property type="evidence" value="ECO:0007669"/>
    <property type="project" value="UniProtKB-EC"/>
</dbReference>
<feature type="binding site" evidence="18">
    <location>
        <position position="110"/>
    </location>
    <ligand>
        <name>Mg(2+)</name>
        <dbReference type="ChEBI" id="CHEBI:18420"/>
    </ligand>
</feature>
<evidence type="ECO:0000256" key="4">
    <source>
        <dbReference type="ARBA" id="ARBA00022490"/>
    </source>
</evidence>
<dbReference type="EC" id="2.7.7.23" evidence="18"/>
<evidence type="ECO:0000259" key="20">
    <source>
        <dbReference type="Pfam" id="PF12804"/>
    </source>
</evidence>
<dbReference type="EC" id="2.3.1.157" evidence="18"/>
<evidence type="ECO:0000256" key="8">
    <source>
        <dbReference type="ARBA" id="ARBA00022737"/>
    </source>
</evidence>
<feature type="binding site" evidence="18">
    <location>
        <position position="340"/>
    </location>
    <ligand>
        <name>UDP-N-acetyl-alpha-D-glucosamine</name>
        <dbReference type="ChEBI" id="CHEBI:57705"/>
    </ligand>
</feature>
<dbReference type="InterPro" id="IPR038009">
    <property type="entry name" value="GlmU_C_LbH"/>
</dbReference>
<feature type="binding site" evidence="18">
    <location>
        <begin position="108"/>
        <end position="110"/>
    </location>
    <ligand>
        <name>UDP-N-acetyl-alpha-D-glucosamine</name>
        <dbReference type="ChEBI" id="CHEBI:57705"/>
    </ligand>
</feature>
<organism evidence="21 22">
    <name type="scientific">Arsenicicoccus bolidensis</name>
    <dbReference type="NCBI Taxonomy" id="229480"/>
    <lineage>
        <taxon>Bacteria</taxon>
        <taxon>Bacillati</taxon>
        <taxon>Actinomycetota</taxon>
        <taxon>Actinomycetes</taxon>
        <taxon>Micrococcales</taxon>
        <taxon>Intrasporangiaceae</taxon>
        <taxon>Arsenicicoccus</taxon>
    </lineage>
</organism>
<evidence type="ECO:0000256" key="14">
    <source>
        <dbReference type="ARBA" id="ARBA00023316"/>
    </source>
</evidence>
<feature type="binding site" evidence="18">
    <location>
        <position position="412"/>
    </location>
    <ligand>
        <name>acetyl-CoA</name>
        <dbReference type="ChEBI" id="CHEBI:57288"/>
    </ligand>
</feature>
<evidence type="ECO:0000256" key="19">
    <source>
        <dbReference type="SAM" id="MobiDB-lite"/>
    </source>
</evidence>
<comment type="pathway">
    <text evidence="18">Nucleotide-sugar biosynthesis; UDP-N-acetyl-alpha-D-glucosamine biosynthesis; UDP-N-acetyl-alpha-D-glucosamine from N-acetyl-alpha-D-glucosamine 1-phosphate: step 1/1.</text>
</comment>
<comment type="catalytic activity">
    <reaction evidence="16 18">
        <text>N-acetyl-alpha-D-glucosamine 1-phosphate + UTP + H(+) = UDP-N-acetyl-alpha-D-glucosamine + diphosphate</text>
        <dbReference type="Rhea" id="RHEA:13509"/>
        <dbReference type="ChEBI" id="CHEBI:15378"/>
        <dbReference type="ChEBI" id="CHEBI:33019"/>
        <dbReference type="ChEBI" id="CHEBI:46398"/>
        <dbReference type="ChEBI" id="CHEBI:57705"/>
        <dbReference type="ChEBI" id="CHEBI:57776"/>
        <dbReference type="EC" id="2.7.7.23"/>
    </reaction>
</comment>
<protein>
    <recommendedName>
        <fullName evidence="18">Bifunctional protein GlmU</fullName>
    </recommendedName>
    <domain>
        <recommendedName>
            <fullName evidence="18">UDP-N-acetylglucosamine pyrophosphorylase</fullName>
            <ecNumber evidence="18">2.7.7.23</ecNumber>
        </recommendedName>
        <alternativeName>
            <fullName evidence="18">N-acetylglucosamine-1-phosphate uridyltransferase</fullName>
        </alternativeName>
    </domain>
    <domain>
        <recommendedName>
            <fullName evidence="18">Glucosamine-1-phosphate N-acetyltransferase</fullName>
            <ecNumber evidence="18">2.3.1.157</ecNumber>
        </recommendedName>
    </domain>
</protein>
<feature type="binding site" evidence="18">
    <location>
        <position position="162"/>
    </location>
    <ligand>
        <name>UDP-N-acetyl-alpha-D-glucosamine</name>
        <dbReference type="ChEBI" id="CHEBI:57705"/>
    </ligand>
</feature>
<keyword evidence="9 18" id="KW-0460">Magnesium</keyword>
<evidence type="ECO:0000256" key="5">
    <source>
        <dbReference type="ARBA" id="ARBA00022679"/>
    </source>
</evidence>
<dbReference type="HAMAP" id="MF_01631">
    <property type="entry name" value="GlmU"/>
    <property type="match status" value="1"/>
</dbReference>
<feature type="binding site" evidence="18">
    <location>
        <position position="235"/>
    </location>
    <ligand>
        <name>UDP-N-acetyl-alpha-D-glucosamine</name>
        <dbReference type="ChEBI" id="CHEBI:57705"/>
    </ligand>
</feature>
<feature type="compositionally biased region" description="Basic and acidic residues" evidence="19">
    <location>
        <begin position="479"/>
        <end position="488"/>
    </location>
</feature>
<comment type="caution">
    <text evidence="21">The sequence shown here is derived from an EMBL/GenBank/DDBJ whole genome shotgun (WGS) entry which is preliminary data.</text>
</comment>
<dbReference type="InterPro" id="IPR018357">
    <property type="entry name" value="Hexapep_transf_CS"/>
</dbReference>
<feature type="binding site" evidence="18">
    <location>
        <position position="373"/>
    </location>
    <ligand>
        <name>UDP-N-acetyl-alpha-D-glucosamine</name>
        <dbReference type="ChEBI" id="CHEBI:57705"/>
    </ligand>
</feature>
<keyword evidence="4 18" id="KW-0963">Cytoplasm</keyword>
<comment type="subunit">
    <text evidence="18">Homotrimer.</text>
</comment>
<feature type="binding site" evidence="18">
    <location>
        <begin position="12"/>
        <end position="15"/>
    </location>
    <ligand>
        <name>UDP-N-acetyl-alpha-D-glucosamine</name>
        <dbReference type="ChEBI" id="CHEBI:57705"/>
    </ligand>
</feature>
<dbReference type="Pfam" id="PF00132">
    <property type="entry name" value="Hexapep"/>
    <property type="match status" value="1"/>
</dbReference>
<evidence type="ECO:0000256" key="15">
    <source>
        <dbReference type="ARBA" id="ARBA00048247"/>
    </source>
</evidence>
<dbReference type="NCBIfam" id="NF010932">
    <property type="entry name" value="PRK14352.1"/>
    <property type="match status" value="1"/>
</dbReference>
<comment type="pathway">
    <text evidence="18">Bacterial outer membrane biogenesis; LPS lipid A biosynthesis.</text>
</comment>
<evidence type="ECO:0000256" key="3">
    <source>
        <dbReference type="ARBA" id="ARBA00007947"/>
    </source>
</evidence>
<dbReference type="NCBIfam" id="TIGR01173">
    <property type="entry name" value="glmU"/>
    <property type="match status" value="1"/>
</dbReference>
<feature type="binding site" evidence="18">
    <location>
        <position position="177"/>
    </location>
    <ligand>
        <name>UDP-N-acetyl-alpha-D-glucosamine</name>
        <dbReference type="ChEBI" id="CHEBI:57705"/>
    </ligand>
</feature>
<feature type="domain" description="MobA-like NTP transferase" evidence="20">
    <location>
        <begin position="9"/>
        <end position="138"/>
    </location>
</feature>
<feature type="binding site" evidence="18">
    <location>
        <begin position="393"/>
        <end position="394"/>
    </location>
    <ligand>
        <name>acetyl-CoA</name>
        <dbReference type="ChEBI" id="CHEBI:57288"/>
    </ligand>
</feature>
<keyword evidence="6 18" id="KW-0548">Nucleotidyltransferase</keyword>
<dbReference type="SUPFAM" id="SSF53448">
    <property type="entry name" value="Nucleotide-diphospho-sugar transferases"/>
    <property type="match status" value="1"/>
</dbReference>
<name>A0ABS9Q2W9_9MICO</name>
<dbReference type="EMBL" id="JAKRCV010000015">
    <property type="protein sequence ID" value="MCG7321575.1"/>
    <property type="molecule type" value="Genomic_DNA"/>
</dbReference>
<dbReference type="Gene3D" id="3.90.550.10">
    <property type="entry name" value="Spore Coat Polysaccharide Biosynthesis Protein SpsA, Chain A"/>
    <property type="match status" value="1"/>
</dbReference>
<comment type="cofactor">
    <cofactor evidence="18">
        <name>Mg(2+)</name>
        <dbReference type="ChEBI" id="CHEBI:18420"/>
    </cofactor>
    <text evidence="18">Binds 1 Mg(2+) ion per subunit.</text>
</comment>
<evidence type="ECO:0000256" key="9">
    <source>
        <dbReference type="ARBA" id="ARBA00022842"/>
    </source>
</evidence>
<evidence type="ECO:0000256" key="1">
    <source>
        <dbReference type="ARBA" id="ARBA00004496"/>
    </source>
</evidence>
<evidence type="ECO:0000256" key="7">
    <source>
        <dbReference type="ARBA" id="ARBA00022723"/>
    </source>
</evidence>
<evidence type="ECO:0000256" key="13">
    <source>
        <dbReference type="ARBA" id="ARBA00023315"/>
    </source>
</evidence>
<keyword evidence="12 18" id="KW-0511">Multifunctional enzyme</keyword>
<evidence type="ECO:0000313" key="22">
    <source>
        <dbReference type="Proteomes" id="UP001521931"/>
    </source>
</evidence>
<dbReference type="InterPro" id="IPR050065">
    <property type="entry name" value="GlmU-like"/>
</dbReference>
<dbReference type="PANTHER" id="PTHR43584:SF3">
    <property type="entry name" value="BIFUNCTIONAL PROTEIN GLMU"/>
    <property type="match status" value="1"/>
</dbReference>
<reference evidence="21 22" key="1">
    <citation type="submission" date="2022-02" db="EMBL/GenBank/DDBJ databases">
        <title>Uncovering new skin microbiome diversity through culturing and metagenomics.</title>
        <authorList>
            <person name="Conlan S."/>
            <person name="Deming C."/>
            <person name="Nisc Comparative Sequencing Program N."/>
            <person name="Segre J.A."/>
        </authorList>
    </citation>
    <scope>NUCLEOTIDE SEQUENCE [LARGE SCALE GENOMIC DNA]</scope>
    <source>
        <strain evidence="21 22">ACRQZ</strain>
    </source>
</reference>
<keyword evidence="7 18" id="KW-0479">Metal-binding</keyword>
<keyword evidence="8 18" id="KW-0677">Repeat</keyword>
<dbReference type="CDD" id="cd02540">
    <property type="entry name" value="GT2_GlmU_N_bac"/>
    <property type="match status" value="1"/>
</dbReference>
<sequence length="488" mass="50621">MTAVRPAAVIVLAAGEGTRMKSATPKVLHTIGGRSLVGHAIRAAEGVEPLHLAVVVRHERERVAAHIAEIAPDAVIADQDEVKGTGRAVECGLEQLPGDLSGTVVVTYGDVPLLESVTLTALLEQHDATGSAVTVVTAHLTDPTGYGRIVRDADGSVAAIVEQKDATPQQREITEINSGLYAFDAQVLRSALAQVGTDNAQGEKYLTDVLAIAKGQGLAVSAHVVDDLWQTEGVNDRVQLAALGKELNRRTVERWMREGVTVVDPATTWIDADVSIGRDTTIRPGTQLLGATTIGSDAEIGPDTTLQDTQVGDGTSVIRSQTLLAEIGPQATVGPFSYLRPGTTLGVKAKVGGFVETKNAQIGDGAKVPHLTYCGDATIGEGTNVGAGTIFANYDGEQKHRSTLGKHVFIGSNSVLVAPAEIGDGAFVAAGSAINQPVGAGDLAVARGRQRNIPGYIAERRPGTKAAEAAAAATAQQGDDSKQEGTTR</sequence>
<keyword evidence="5 18" id="KW-0808">Transferase</keyword>
<evidence type="ECO:0000256" key="6">
    <source>
        <dbReference type="ARBA" id="ARBA00022695"/>
    </source>
</evidence>
<feature type="region of interest" description="Disordered" evidence="19">
    <location>
        <begin position="459"/>
        <end position="488"/>
    </location>
</feature>
<keyword evidence="22" id="KW-1185">Reference proteome</keyword>
<evidence type="ECO:0000256" key="17">
    <source>
        <dbReference type="ARBA" id="ARBA00049628"/>
    </source>
</evidence>
<dbReference type="SUPFAM" id="SSF51161">
    <property type="entry name" value="Trimeric LpxA-like enzymes"/>
    <property type="match status" value="1"/>
</dbReference>
<dbReference type="InterPro" id="IPR011004">
    <property type="entry name" value="Trimer_LpxA-like_sf"/>
</dbReference>
<comment type="catalytic activity">
    <reaction evidence="15 18">
        <text>alpha-D-glucosamine 1-phosphate + acetyl-CoA = N-acetyl-alpha-D-glucosamine 1-phosphate + CoA + H(+)</text>
        <dbReference type="Rhea" id="RHEA:13725"/>
        <dbReference type="ChEBI" id="CHEBI:15378"/>
        <dbReference type="ChEBI" id="CHEBI:57287"/>
        <dbReference type="ChEBI" id="CHEBI:57288"/>
        <dbReference type="ChEBI" id="CHEBI:57776"/>
        <dbReference type="ChEBI" id="CHEBI:58516"/>
        <dbReference type="EC" id="2.3.1.157"/>
    </reaction>
</comment>
<dbReference type="InterPro" id="IPR025877">
    <property type="entry name" value="MobA-like_NTP_Trfase"/>
</dbReference>
<keyword evidence="14 18" id="KW-0961">Cell wall biogenesis/degradation</keyword>
<proteinExistence type="inferred from homology"/>
<keyword evidence="13 18" id="KW-0012">Acyltransferase</keyword>
<comment type="function">
    <text evidence="17 18">Catalyzes the last two sequential reactions in the de novo biosynthetic pathway for UDP-N-acetylglucosamine (UDP-GlcNAc). The C-terminal domain catalyzes the transfer of acetyl group from acetyl coenzyme A to glucosamine-1-phosphate (GlcN-1-P) to produce N-acetylglucosamine-1-phosphate (GlcNAc-1-P), which is converted into UDP-GlcNAc by the transfer of uridine 5-monophosphate (from uridine 5-triphosphate), a reaction catalyzed by the N-terminal domain.</text>
</comment>
<feature type="region of interest" description="Linker" evidence="18">
    <location>
        <begin position="238"/>
        <end position="258"/>
    </location>
</feature>
<keyword evidence="11 18" id="KW-0573">Peptidoglycan synthesis</keyword>
<accession>A0ABS9Q2W9</accession>
<dbReference type="Gene3D" id="2.160.10.10">
    <property type="entry name" value="Hexapeptide repeat proteins"/>
    <property type="match status" value="1"/>
</dbReference>
<comment type="pathway">
    <text evidence="18">Nucleotide-sugar biosynthesis; UDP-N-acetyl-alpha-D-glucosamine biosynthesis; N-acetyl-alpha-D-glucosamine 1-phosphate from alpha-D-glucosamine 6-phosphate (route II): step 2/2.</text>
</comment>
<comment type="similarity">
    <text evidence="2 18">In the C-terminal section; belongs to the transferase hexapeptide repeat family.</text>
</comment>
<feature type="binding site" evidence="18">
    <location>
        <position position="26"/>
    </location>
    <ligand>
        <name>UDP-N-acetyl-alpha-D-glucosamine</name>
        <dbReference type="ChEBI" id="CHEBI:57705"/>
    </ligand>
</feature>
<dbReference type="RefSeq" id="WP_239263340.1">
    <property type="nucleotide sequence ID" value="NZ_JAKRCV010000015.1"/>
</dbReference>
<feature type="binding site" evidence="18">
    <location>
        <position position="447"/>
    </location>
    <ligand>
        <name>acetyl-CoA</name>
        <dbReference type="ChEBI" id="CHEBI:57288"/>
    </ligand>
</feature>
<evidence type="ECO:0000256" key="2">
    <source>
        <dbReference type="ARBA" id="ARBA00007707"/>
    </source>
</evidence>
<evidence type="ECO:0000313" key="21">
    <source>
        <dbReference type="EMBL" id="MCG7321575.1"/>
    </source>
</evidence>
<keyword evidence="10 18" id="KW-0133">Cell shape</keyword>
<dbReference type="Pfam" id="PF12804">
    <property type="entry name" value="NTP_transf_3"/>
    <property type="match status" value="1"/>
</dbReference>
<evidence type="ECO:0000256" key="10">
    <source>
        <dbReference type="ARBA" id="ARBA00022960"/>
    </source>
</evidence>
<feature type="binding site" evidence="18">
    <location>
        <position position="430"/>
    </location>
    <ligand>
        <name>acetyl-CoA</name>
        <dbReference type="ChEBI" id="CHEBI:57288"/>
    </ligand>
</feature>
<feature type="region of interest" description="Pyrophosphorylase" evidence="18">
    <location>
        <begin position="1"/>
        <end position="237"/>
    </location>
</feature>
<feature type="region of interest" description="N-acetyltransferase" evidence="18">
    <location>
        <begin position="259"/>
        <end position="488"/>
    </location>
</feature>
<feature type="binding site" evidence="18">
    <location>
        <position position="358"/>
    </location>
    <ligand>
        <name>UDP-N-acetyl-alpha-D-glucosamine</name>
        <dbReference type="ChEBI" id="CHEBI:57705"/>
    </ligand>
</feature>
<evidence type="ECO:0000256" key="12">
    <source>
        <dbReference type="ARBA" id="ARBA00023268"/>
    </source>
</evidence>
<comment type="similarity">
    <text evidence="3 18">In the N-terminal section; belongs to the N-acetylglucosamine-1-phosphate uridyltransferase family.</text>
</comment>
<dbReference type="InterPro" id="IPR001451">
    <property type="entry name" value="Hexapep"/>
</dbReference>
<dbReference type="CDD" id="cd03353">
    <property type="entry name" value="LbH_GlmU_C"/>
    <property type="match status" value="1"/>
</dbReference>
<feature type="binding site" evidence="18">
    <location>
        <position position="79"/>
    </location>
    <ligand>
        <name>UDP-N-acetyl-alpha-D-glucosamine</name>
        <dbReference type="ChEBI" id="CHEBI:57705"/>
    </ligand>
</feature>
<feature type="compositionally biased region" description="Low complexity" evidence="19">
    <location>
        <begin position="466"/>
        <end position="475"/>
    </location>
</feature>
<feature type="binding site" evidence="18">
    <location>
        <position position="235"/>
    </location>
    <ligand>
        <name>Mg(2+)</name>
        <dbReference type="ChEBI" id="CHEBI:18420"/>
    </ligand>
</feature>
<dbReference type="PROSITE" id="PS00101">
    <property type="entry name" value="HEXAPEP_TRANSFERASES"/>
    <property type="match status" value="1"/>
</dbReference>
<feature type="binding site" evidence="18">
    <location>
        <position position="387"/>
    </location>
    <ligand>
        <name>acetyl-CoA</name>
        <dbReference type="ChEBI" id="CHEBI:57288"/>
    </ligand>
</feature>
<feature type="binding site" evidence="18">
    <location>
        <position position="147"/>
    </location>
    <ligand>
        <name>UDP-N-acetyl-alpha-D-glucosamine</name>
        <dbReference type="ChEBI" id="CHEBI:57705"/>
    </ligand>
</feature>
<dbReference type="InterPro" id="IPR005882">
    <property type="entry name" value="Bifunctional_GlmU"/>
</dbReference>
<dbReference type="InterPro" id="IPR029044">
    <property type="entry name" value="Nucleotide-diphossugar_trans"/>
</dbReference>
<evidence type="ECO:0000256" key="11">
    <source>
        <dbReference type="ARBA" id="ARBA00022984"/>
    </source>
</evidence>
<gene>
    <name evidence="18 21" type="primary">glmU</name>
    <name evidence="21" type="ORF">MHL29_06650</name>
</gene>
<dbReference type="PANTHER" id="PTHR43584">
    <property type="entry name" value="NUCLEOTIDYL TRANSFERASE"/>
    <property type="match status" value="1"/>
</dbReference>
<evidence type="ECO:0000256" key="16">
    <source>
        <dbReference type="ARBA" id="ARBA00048493"/>
    </source>
</evidence>
<feature type="active site" description="Proton acceptor" evidence="18">
    <location>
        <position position="370"/>
    </location>
</feature>